<proteinExistence type="predicted"/>
<dbReference type="Proteomes" id="UP001161390">
    <property type="component" value="Unassembled WGS sequence"/>
</dbReference>
<accession>A0ABQ5V4R6</accession>
<feature type="region of interest" description="Disordered" evidence="1">
    <location>
        <begin position="75"/>
        <end position="109"/>
    </location>
</feature>
<evidence type="ECO:0000313" key="2">
    <source>
        <dbReference type="EMBL" id="GLQ21848.1"/>
    </source>
</evidence>
<comment type="caution">
    <text evidence="2">The sequence shown here is derived from an EMBL/GenBank/DDBJ whole genome shotgun (WGS) entry which is preliminary data.</text>
</comment>
<gene>
    <name evidence="2" type="ORF">GCM10007854_28030</name>
</gene>
<reference evidence="2" key="1">
    <citation type="journal article" date="2014" name="Int. J. Syst. Evol. Microbiol.">
        <title>Complete genome of a new Firmicutes species belonging to the dominant human colonic microbiota ('Ruminococcus bicirculans') reveals two chromosomes and a selective capacity to utilize plant glucans.</title>
        <authorList>
            <consortium name="NISC Comparative Sequencing Program"/>
            <person name="Wegmann U."/>
            <person name="Louis P."/>
            <person name="Goesmann A."/>
            <person name="Henrissat B."/>
            <person name="Duncan S.H."/>
            <person name="Flint H.J."/>
        </authorList>
    </citation>
    <scope>NUCLEOTIDE SEQUENCE</scope>
    <source>
        <strain evidence="2">NBRC 108216</strain>
    </source>
</reference>
<reference evidence="2" key="2">
    <citation type="submission" date="2023-01" db="EMBL/GenBank/DDBJ databases">
        <title>Draft genome sequence of Algimonas porphyrae strain NBRC 108216.</title>
        <authorList>
            <person name="Sun Q."/>
            <person name="Mori K."/>
        </authorList>
    </citation>
    <scope>NUCLEOTIDE SEQUENCE</scope>
    <source>
        <strain evidence="2">NBRC 108216</strain>
    </source>
</reference>
<dbReference type="RefSeq" id="WP_284373835.1">
    <property type="nucleotide sequence ID" value="NZ_BSNJ01000007.1"/>
</dbReference>
<dbReference type="EMBL" id="BSNJ01000007">
    <property type="protein sequence ID" value="GLQ21848.1"/>
    <property type="molecule type" value="Genomic_DNA"/>
</dbReference>
<sequence>MSNELYTGAAGAFVILSGKEAIDSANGLLAKIGLSGYEGTLLDTGMDVQNNFNSIVAAANRRKLDDSELKTIVQDGETRDNLYNNDQNANDDTDEGSHGSEDGGSWWGINKDTITGTRCNGRINW</sequence>
<protein>
    <submittedName>
        <fullName evidence="2">Uncharacterized protein</fullName>
    </submittedName>
</protein>
<evidence type="ECO:0000313" key="3">
    <source>
        <dbReference type="Proteomes" id="UP001161390"/>
    </source>
</evidence>
<organism evidence="2 3">
    <name type="scientific">Algimonas porphyrae</name>
    <dbReference type="NCBI Taxonomy" id="1128113"/>
    <lineage>
        <taxon>Bacteria</taxon>
        <taxon>Pseudomonadati</taxon>
        <taxon>Pseudomonadota</taxon>
        <taxon>Alphaproteobacteria</taxon>
        <taxon>Maricaulales</taxon>
        <taxon>Robiginitomaculaceae</taxon>
        <taxon>Algimonas</taxon>
    </lineage>
</organism>
<keyword evidence="3" id="KW-1185">Reference proteome</keyword>
<name>A0ABQ5V4R6_9PROT</name>
<evidence type="ECO:0000256" key="1">
    <source>
        <dbReference type="SAM" id="MobiDB-lite"/>
    </source>
</evidence>